<protein>
    <submittedName>
        <fullName evidence="1">Uncharacterized protein</fullName>
    </submittedName>
</protein>
<dbReference type="AlphaFoldDB" id="A0A0A9EGB6"/>
<organism evidence="1">
    <name type="scientific">Arundo donax</name>
    <name type="common">Giant reed</name>
    <name type="synonym">Donax arundinaceus</name>
    <dbReference type="NCBI Taxonomy" id="35708"/>
    <lineage>
        <taxon>Eukaryota</taxon>
        <taxon>Viridiplantae</taxon>
        <taxon>Streptophyta</taxon>
        <taxon>Embryophyta</taxon>
        <taxon>Tracheophyta</taxon>
        <taxon>Spermatophyta</taxon>
        <taxon>Magnoliopsida</taxon>
        <taxon>Liliopsida</taxon>
        <taxon>Poales</taxon>
        <taxon>Poaceae</taxon>
        <taxon>PACMAD clade</taxon>
        <taxon>Arundinoideae</taxon>
        <taxon>Arundineae</taxon>
        <taxon>Arundo</taxon>
    </lineage>
</organism>
<proteinExistence type="predicted"/>
<reference evidence="1" key="1">
    <citation type="submission" date="2014-09" db="EMBL/GenBank/DDBJ databases">
        <authorList>
            <person name="Magalhaes I.L.F."/>
            <person name="Oliveira U."/>
            <person name="Santos F.R."/>
            <person name="Vidigal T.H.D.A."/>
            <person name="Brescovit A.D."/>
            <person name="Santos A.J."/>
        </authorList>
    </citation>
    <scope>NUCLEOTIDE SEQUENCE</scope>
    <source>
        <tissue evidence="1">Shoot tissue taken approximately 20 cm above the soil surface</tissue>
    </source>
</reference>
<reference evidence="1" key="2">
    <citation type="journal article" date="2015" name="Data Brief">
        <title>Shoot transcriptome of the giant reed, Arundo donax.</title>
        <authorList>
            <person name="Barrero R.A."/>
            <person name="Guerrero F.D."/>
            <person name="Moolhuijzen P."/>
            <person name="Goolsby J.A."/>
            <person name="Tidwell J."/>
            <person name="Bellgard S.E."/>
            <person name="Bellgard M.I."/>
        </authorList>
    </citation>
    <scope>NUCLEOTIDE SEQUENCE</scope>
    <source>
        <tissue evidence="1">Shoot tissue taken approximately 20 cm above the soil surface</tissue>
    </source>
</reference>
<name>A0A0A9EGB6_ARUDO</name>
<evidence type="ECO:0000313" key="1">
    <source>
        <dbReference type="EMBL" id="JAD98048.1"/>
    </source>
</evidence>
<dbReference type="EMBL" id="GBRH01199847">
    <property type="protein sequence ID" value="JAD98048.1"/>
    <property type="molecule type" value="Transcribed_RNA"/>
</dbReference>
<accession>A0A0A9EGB6</accession>
<sequence length="52" mass="5868">MLLKLKQYNLASVYLAIPVCVLKLYVTSTSCVLDSSTHHQYTDSCLLNKNFS</sequence>